<keyword evidence="1" id="KW-0812">Transmembrane</keyword>
<organism evidence="2 3">
    <name type="scientific">Blastococcus carthaginiensis</name>
    <dbReference type="NCBI Taxonomy" id="3050034"/>
    <lineage>
        <taxon>Bacteria</taxon>
        <taxon>Bacillati</taxon>
        <taxon>Actinomycetota</taxon>
        <taxon>Actinomycetes</taxon>
        <taxon>Geodermatophilales</taxon>
        <taxon>Geodermatophilaceae</taxon>
        <taxon>Blastococcus</taxon>
    </lineage>
</organism>
<gene>
    <name evidence="2" type="ORF">QOZ88_06310</name>
</gene>
<proteinExistence type="predicted"/>
<dbReference type="Proteomes" id="UP001233673">
    <property type="component" value="Unassembled WGS sequence"/>
</dbReference>
<evidence type="ECO:0000313" key="3">
    <source>
        <dbReference type="Proteomes" id="UP001233673"/>
    </source>
</evidence>
<comment type="caution">
    <text evidence="2">The sequence shown here is derived from an EMBL/GenBank/DDBJ whole genome shotgun (WGS) entry which is preliminary data.</text>
</comment>
<keyword evidence="1" id="KW-1133">Transmembrane helix</keyword>
<dbReference type="RefSeq" id="WP_305998941.1">
    <property type="nucleotide sequence ID" value="NZ_JASNFN010000004.1"/>
</dbReference>
<keyword evidence="3" id="KW-1185">Reference proteome</keyword>
<accession>A0ABT9IAP9</accession>
<evidence type="ECO:0000313" key="2">
    <source>
        <dbReference type="EMBL" id="MDP5182244.1"/>
    </source>
</evidence>
<sequence>MPGPVRRTEPPITEQQNTEAFLRLLAAQRRLYADVKASHNRRLIALAVIAAATIVVGVFAPSARNYIGGTVAIGMGLWAVLGEVVEKRKNGTAASIQEEFDTGLFRLDRHPYLATRPSDWEITEAANRGSRDGLPNWYQPRSLSDLVRPLDVLVCQRANLDYGVSLHRAYARLLVLVLGVVLALAVTVGFTFQYTLLNWVFALVAPLAATAAALVKEAVLHRESATNKATLQTKVAELWRRALDDPATVTDTDCRAAQDRILQLRQSNARVPDWFYKRRWGQNESTMLANSSHLVEEARARGHVLPNADDI</sequence>
<dbReference type="Pfam" id="PF18159">
    <property type="entry name" value="S_4TM"/>
    <property type="match status" value="1"/>
</dbReference>
<evidence type="ECO:0000256" key="1">
    <source>
        <dbReference type="SAM" id="Phobius"/>
    </source>
</evidence>
<feature type="transmembrane region" description="Helical" evidence="1">
    <location>
        <begin position="169"/>
        <end position="190"/>
    </location>
</feature>
<keyword evidence="1" id="KW-0472">Membrane</keyword>
<feature type="transmembrane region" description="Helical" evidence="1">
    <location>
        <begin position="196"/>
        <end position="215"/>
    </location>
</feature>
<protein>
    <submittedName>
        <fullName evidence="2">S-4TM family putative pore-forming effector</fullName>
    </submittedName>
</protein>
<feature type="transmembrane region" description="Helical" evidence="1">
    <location>
        <begin position="66"/>
        <end position="85"/>
    </location>
</feature>
<reference evidence="3" key="1">
    <citation type="submission" date="2023-05" db="EMBL/GenBank/DDBJ databases">
        <title>Draft genome of Pseudofrankia sp. BMG5.37.</title>
        <authorList>
            <person name="Gtari M."/>
            <person name="Ghodhbane F."/>
            <person name="Sbissi I."/>
        </authorList>
    </citation>
    <scope>NUCLEOTIDE SEQUENCE [LARGE SCALE GENOMIC DNA]</scope>
    <source>
        <strain evidence="3">BMG 814</strain>
    </source>
</reference>
<dbReference type="InterPro" id="IPR049920">
    <property type="entry name" value="IK1_05631-like"/>
</dbReference>
<name>A0ABT9IAP9_9ACTN</name>
<feature type="transmembrane region" description="Helical" evidence="1">
    <location>
        <begin position="43"/>
        <end position="60"/>
    </location>
</feature>
<dbReference type="EMBL" id="JASNFN010000004">
    <property type="protein sequence ID" value="MDP5182244.1"/>
    <property type="molecule type" value="Genomic_DNA"/>
</dbReference>